<name>A0ABQ4DFI7_9CELL</name>
<gene>
    <name evidence="2" type="ORF">Col01nite_36270</name>
</gene>
<reference evidence="2 3" key="1">
    <citation type="submission" date="2021-01" db="EMBL/GenBank/DDBJ databases">
        <title>Whole genome shotgun sequence of Cellulomonas oligotrophica NBRC 109435.</title>
        <authorList>
            <person name="Komaki H."/>
            <person name="Tamura T."/>
        </authorList>
    </citation>
    <scope>NUCLEOTIDE SEQUENCE [LARGE SCALE GENOMIC DNA]</scope>
    <source>
        <strain evidence="2 3">NBRC 109435</strain>
    </source>
</reference>
<evidence type="ECO:0000313" key="2">
    <source>
        <dbReference type="EMBL" id="GIG34468.1"/>
    </source>
</evidence>
<dbReference type="EMBL" id="BONN01000018">
    <property type="protein sequence ID" value="GIG34468.1"/>
    <property type="molecule type" value="Genomic_DNA"/>
</dbReference>
<keyword evidence="1" id="KW-1133">Transmembrane helix</keyword>
<evidence type="ECO:0000256" key="1">
    <source>
        <dbReference type="SAM" id="Phobius"/>
    </source>
</evidence>
<keyword evidence="1" id="KW-0812">Transmembrane</keyword>
<accession>A0ABQ4DFI7</accession>
<organism evidence="2 3">
    <name type="scientific">Cellulomonas oligotrophica</name>
    <dbReference type="NCBI Taxonomy" id="931536"/>
    <lineage>
        <taxon>Bacteria</taxon>
        <taxon>Bacillati</taxon>
        <taxon>Actinomycetota</taxon>
        <taxon>Actinomycetes</taxon>
        <taxon>Micrococcales</taxon>
        <taxon>Cellulomonadaceae</taxon>
        <taxon>Cellulomonas</taxon>
    </lineage>
</organism>
<feature type="transmembrane region" description="Helical" evidence="1">
    <location>
        <begin position="12"/>
        <end position="36"/>
    </location>
</feature>
<dbReference type="Proteomes" id="UP000618382">
    <property type="component" value="Unassembled WGS sequence"/>
</dbReference>
<keyword evidence="1" id="KW-0472">Membrane</keyword>
<protein>
    <submittedName>
        <fullName evidence="2">Uncharacterized protein</fullName>
    </submittedName>
</protein>
<keyword evidence="3" id="KW-1185">Reference proteome</keyword>
<sequence>MGSGARGGLSRPMLLFIVIDALLVLTFLILLGTIGVNPGGGPTDGPSTPAATATASADPEDVDDVAFALPSGNIACTMGAGGVRCTIASYTYSPPTVPGCSGTVGHAVALDAEGFRFTCEDGTPGAASSDVPVLEYGEQESVGAWTCGSGTDGVTCTDADGAGFRLARAQWTEVP</sequence>
<evidence type="ECO:0000313" key="3">
    <source>
        <dbReference type="Proteomes" id="UP000618382"/>
    </source>
</evidence>
<comment type="caution">
    <text evidence="2">The sequence shown here is derived from an EMBL/GenBank/DDBJ whole genome shotgun (WGS) entry which is preliminary data.</text>
</comment>
<proteinExistence type="predicted"/>